<evidence type="ECO:0000259" key="9">
    <source>
        <dbReference type="PROSITE" id="PS50109"/>
    </source>
</evidence>
<dbReference type="GO" id="GO:0000155">
    <property type="term" value="F:phosphorelay sensor kinase activity"/>
    <property type="evidence" value="ECO:0007669"/>
    <property type="project" value="InterPro"/>
</dbReference>
<dbReference type="Pfam" id="PF00512">
    <property type="entry name" value="HisKA"/>
    <property type="match status" value="1"/>
</dbReference>
<dbReference type="InterPro" id="IPR036097">
    <property type="entry name" value="HisK_dim/P_sf"/>
</dbReference>
<keyword evidence="5" id="KW-0808">Transferase</keyword>
<dbReference type="AlphaFoldDB" id="A0A1G9HWG5"/>
<dbReference type="Pfam" id="PF02518">
    <property type="entry name" value="HATPase_c"/>
    <property type="match status" value="1"/>
</dbReference>
<evidence type="ECO:0000256" key="7">
    <source>
        <dbReference type="ARBA" id="ARBA00023012"/>
    </source>
</evidence>
<evidence type="ECO:0000256" key="3">
    <source>
        <dbReference type="ARBA" id="ARBA00012438"/>
    </source>
</evidence>
<dbReference type="STRING" id="1121325.SAMN04515677_1012"/>
<reference evidence="10 11" key="1">
    <citation type="submission" date="2016-10" db="EMBL/GenBank/DDBJ databases">
        <authorList>
            <person name="de Groot N.N."/>
        </authorList>
    </citation>
    <scope>NUCLEOTIDE SEQUENCE [LARGE SCALE GENOMIC DNA]</scope>
    <source>
        <strain evidence="10 11">DSM 797</strain>
    </source>
</reference>
<dbReference type="Gene3D" id="3.30.565.10">
    <property type="entry name" value="Histidine kinase-like ATPase, C-terminal domain"/>
    <property type="match status" value="1"/>
</dbReference>
<name>A0A1G9HWG5_9FIRM</name>
<dbReference type="InterPro" id="IPR004358">
    <property type="entry name" value="Sig_transdc_His_kin-like_C"/>
</dbReference>
<dbReference type="EC" id="2.7.13.3" evidence="3"/>
<feature type="transmembrane region" description="Helical" evidence="8">
    <location>
        <begin position="12"/>
        <end position="34"/>
    </location>
</feature>
<sequence>MNKYNNHSFKLIYIVHILLLIFVSIIFLSSVFIIEDYEINLVTKVSIIFIITIIFIGMVFIYFIRNKINKIIIDLYYIVDNAINNENIIAGYKEDKLSSLESKMFKYVNITKSNKETIEEERNKVKSLVSDISHQTKTPISNILLYSELILENNKLDNYSKEILQDINGQAERLNFLIQSLIKMSRLESNIIQTAIKSNSIEELILKSVQKVYKNSEDKEVSIIYNFNKELSACFDIKWTTEALVNIIENSIKYTNRGGSISIDIISYEMFKRIDIKDNGIGIDENEINNIFKRFYRCKNAKTYDGVGIGLYLSREIISMQGGYIKVSSQIDKGTTMSIYLPS</sequence>
<accession>A0A1G9HWG5</accession>
<keyword evidence="6 10" id="KW-0418">Kinase</keyword>
<evidence type="ECO:0000256" key="6">
    <source>
        <dbReference type="ARBA" id="ARBA00022777"/>
    </source>
</evidence>
<dbReference type="InterPro" id="IPR003594">
    <property type="entry name" value="HATPase_dom"/>
</dbReference>
<keyword evidence="11" id="KW-1185">Reference proteome</keyword>
<dbReference type="RefSeq" id="WP_092721633.1">
    <property type="nucleotide sequence ID" value="NZ_FNGW01000001.1"/>
</dbReference>
<organism evidence="10 11">
    <name type="scientific">Romboutsia lituseburensis DSM 797</name>
    <dbReference type="NCBI Taxonomy" id="1121325"/>
    <lineage>
        <taxon>Bacteria</taxon>
        <taxon>Bacillati</taxon>
        <taxon>Bacillota</taxon>
        <taxon>Clostridia</taxon>
        <taxon>Peptostreptococcales</taxon>
        <taxon>Peptostreptococcaceae</taxon>
        <taxon>Romboutsia</taxon>
    </lineage>
</organism>
<proteinExistence type="predicted"/>
<evidence type="ECO:0000313" key="11">
    <source>
        <dbReference type="Proteomes" id="UP000199068"/>
    </source>
</evidence>
<dbReference type="Proteomes" id="UP000199068">
    <property type="component" value="Unassembled WGS sequence"/>
</dbReference>
<dbReference type="SUPFAM" id="SSF55874">
    <property type="entry name" value="ATPase domain of HSP90 chaperone/DNA topoisomerase II/histidine kinase"/>
    <property type="match status" value="1"/>
</dbReference>
<comment type="subcellular location">
    <subcellularLocation>
        <location evidence="2">Membrane</location>
    </subcellularLocation>
</comment>
<dbReference type="FunFam" id="3.30.565.10:FF:000006">
    <property type="entry name" value="Sensor histidine kinase WalK"/>
    <property type="match status" value="1"/>
</dbReference>
<dbReference type="SMART" id="SM00388">
    <property type="entry name" value="HisKA"/>
    <property type="match status" value="1"/>
</dbReference>
<evidence type="ECO:0000313" key="10">
    <source>
        <dbReference type="EMBL" id="SDL17202.1"/>
    </source>
</evidence>
<keyword evidence="7" id="KW-0902">Two-component regulatory system</keyword>
<dbReference type="GO" id="GO:0016020">
    <property type="term" value="C:membrane"/>
    <property type="evidence" value="ECO:0007669"/>
    <property type="project" value="UniProtKB-SubCell"/>
</dbReference>
<dbReference type="InterPro" id="IPR050736">
    <property type="entry name" value="Sensor_HK_Regulatory"/>
</dbReference>
<keyword evidence="8" id="KW-1133">Transmembrane helix</keyword>
<feature type="transmembrane region" description="Helical" evidence="8">
    <location>
        <begin position="46"/>
        <end position="64"/>
    </location>
</feature>
<dbReference type="CDD" id="cd00082">
    <property type="entry name" value="HisKA"/>
    <property type="match status" value="1"/>
</dbReference>
<feature type="domain" description="Histidine kinase" evidence="9">
    <location>
        <begin position="131"/>
        <end position="343"/>
    </location>
</feature>
<keyword evidence="4" id="KW-0597">Phosphoprotein</keyword>
<evidence type="ECO:0000256" key="5">
    <source>
        <dbReference type="ARBA" id="ARBA00022679"/>
    </source>
</evidence>
<keyword evidence="8" id="KW-0812">Transmembrane</keyword>
<comment type="catalytic activity">
    <reaction evidence="1">
        <text>ATP + protein L-histidine = ADP + protein N-phospho-L-histidine.</text>
        <dbReference type="EC" id="2.7.13.3"/>
    </reaction>
</comment>
<dbReference type="CDD" id="cd00075">
    <property type="entry name" value="HATPase"/>
    <property type="match status" value="1"/>
</dbReference>
<dbReference type="PANTHER" id="PTHR43711:SF26">
    <property type="entry name" value="SENSOR HISTIDINE KINASE RCSC"/>
    <property type="match status" value="1"/>
</dbReference>
<gene>
    <name evidence="10" type="ORF">SAMN04515677_1012</name>
</gene>
<evidence type="ECO:0000256" key="8">
    <source>
        <dbReference type="SAM" id="Phobius"/>
    </source>
</evidence>
<dbReference type="PANTHER" id="PTHR43711">
    <property type="entry name" value="TWO-COMPONENT HISTIDINE KINASE"/>
    <property type="match status" value="1"/>
</dbReference>
<dbReference type="PRINTS" id="PR00344">
    <property type="entry name" value="BCTRLSENSOR"/>
</dbReference>
<protein>
    <recommendedName>
        <fullName evidence="3">histidine kinase</fullName>
        <ecNumber evidence="3">2.7.13.3</ecNumber>
    </recommendedName>
</protein>
<evidence type="ECO:0000256" key="1">
    <source>
        <dbReference type="ARBA" id="ARBA00000085"/>
    </source>
</evidence>
<dbReference type="EMBL" id="FNGW01000001">
    <property type="protein sequence ID" value="SDL17202.1"/>
    <property type="molecule type" value="Genomic_DNA"/>
</dbReference>
<dbReference type="InterPro" id="IPR005467">
    <property type="entry name" value="His_kinase_dom"/>
</dbReference>
<evidence type="ECO:0000256" key="2">
    <source>
        <dbReference type="ARBA" id="ARBA00004370"/>
    </source>
</evidence>
<dbReference type="SUPFAM" id="SSF47384">
    <property type="entry name" value="Homodimeric domain of signal transducing histidine kinase"/>
    <property type="match status" value="1"/>
</dbReference>
<dbReference type="Gene3D" id="1.10.287.130">
    <property type="match status" value="1"/>
</dbReference>
<dbReference type="InterPro" id="IPR036890">
    <property type="entry name" value="HATPase_C_sf"/>
</dbReference>
<dbReference type="PROSITE" id="PS50109">
    <property type="entry name" value="HIS_KIN"/>
    <property type="match status" value="1"/>
</dbReference>
<keyword evidence="8" id="KW-0472">Membrane</keyword>
<dbReference type="InterPro" id="IPR003661">
    <property type="entry name" value="HisK_dim/P_dom"/>
</dbReference>
<dbReference type="SMART" id="SM00387">
    <property type="entry name" value="HATPase_c"/>
    <property type="match status" value="1"/>
</dbReference>
<evidence type="ECO:0000256" key="4">
    <source>
        <dbReference type="ARBA" id="ARBA00022553"/>
    </source>
</evidence>